<evidence type="ECO:0000313" key="2">
    <source>
        <dbReference type="Proteomes" id="UP000269396"/>
    </source>
</evidence>
<reference evidence="1 2" key="1">
    <citation type="submission" date="2018-11" db="EMBL/GenBank/DDBJ databases">
        <authorList>
            <consortium name="Pathogen Informatics"/>
        </authorList>
    </citation>
    <scope>NUCLEOTIDE SEQUENCE [LARGE SCALE GENOMIC DNA]</scope>
    <source>
        <strain>Denwood</strain>
        <strain evidence="2">Zambia</strain>
    </source>
</reference>
<dbReference type="EMBL" id="UZAL01042520">
    <property type="protein sequence ID" value="VDP80118.1"/>
    <property type="molecule type" value="Genomic_DNA"/>
</dbReference>
<dbReference type="PANTHER" id="PTHR33053">
    <property type="entry name" value="PROTEIN, PUTATIVE-RELATED"/>
    <property type="match status" value="1"/>
</dbReference>
<dbReference type="Proteomes" id="UP000269396">
    <property type="component" value="Unassembled WGS sequence"/>
</dbReference>
<dbReference type="PANTHER" id="PTHR33053:SF26">
    <property type="entry name" value="TRANSPOSASE DOMAIN-CONTAINING PROTEIN"/>
    <property type="match status" value="1"/>
</dbReference>
<organism evidence="1 2">
    <name type="scientific">Schistosoma mattheei</name>
    <dbReference type="NCBI Taxonomy" id="31246"/>
    <lineage>
        <taxon>Eukaryota</taxon>
        <taxon>Metazoa</taxon>
        <taxon>Spiralia</taxon>
        <taxon>Lophotrochozoa</taxon>
        <taxon>Platyhelminthes</taxon>
        <taxon>Trematoda</taxon>
        <taxon>Digenea</taxon>
        <taxon>Strigeidida</taxon>
        <taxon>Schistosomatoidea</taxon>
        <taxon>Schistosomatidae</taxon>
        <taxon>Schistosoma</taxon>
    </lineage>
</organism>
<dbReference type="AlphaFoldDB" id="A0A183PYV7"/>
<keyword evidence="2" id="KW-1185">Reference proteome</keyword>
<proteinExistence type="predicted"/>
<dbReference type="STRING" id="31246.A0A183PYV7"/>
<gene>
    <name evidence="1" type="ORF">SMTD_LOCUS19543</name>
</gene>
<protein>
    <submittedName>
        <fullName evidence="1">Uncharacterized protein</fullName>
    </submittedName>
</protein>
<name>A0A183PYV7_9TREM</name>
<evidence type="ECO:0000313" key="1">
    <source>
        <dbReference type="EMBL" id="VDP80118.1"/>
    </source>
</evidence>
<sequence>MSFVEVNENVRKRRATVNLSRSLGCHRTTYNREVDIPKSIRGVLKTCPSVELKLIGSGVYYHLGLKINPLRYVELWLCTIDFDSLNLYINVDGLSMSRSSNQQLWPILGRIIASRFSDVFMMGIYGGNSKPAGFNGFSADTISEIKEMTDVCLFSVKFNKFIAIRLAAVICDAPARSSVRYTVNHNGKAGCDRCTIIGRRLEGKTTLPTGVYTLRTDDTFRPQSQSIHHQGHSVMETLSINMVITFPLDPMHMVYLGITKKLANLWIDLAHRRLRNFNSYAIRDINNLISGCVASTPSEFPRKCRTLDFVSAWKATECRLSLLYLGPVILEKTLP</sequence>
<accession>A0A183PYV7</accession>